<keyword evidence="1" id="KW-0812">Transmembrane</keyword>
<dbReference type="AlphaFoldDB" id="A0AAN7X557"/>
<accession>A0AAN7X557</accession>
<proteinExistence type="predicted"/>
<gene>
    <name evidence="2" type="ORF">PBY51_004908</name>
</gene>
<dbReference type="EMBL" id="JAUZQC010000018">
    <property type="protein sequence ID" value="KAK5854737.1"/>
    <property type="molecule type" value="Genomic_DNA"/>
</dbReference>
<keyword evidence="3" id="KW-1185">Reference proteome</keyword>
<reference evidence="2 3" key="1">
    <citation type="journal article" date="2023" name="Genes (Basel)">
        <title>Chromosome-Level Genome Assembly and Circadian Gene Repertoire of the Patagonia Blennie Eleginops maclovinus-The Closest Ancestral Proxy of Antarctic Cryonotothenioids.</title>
        <authorList>
            <person name="Cheng C.C."/>
            <person name="Rivera-Colon A.G."/>
            <person name="Minhas B.F."/>
            <person name="Wilson L."/>
            <person name="Rayamajhi N."/>
            <person name="Vargas-Chacoff L."/>
            <person name="Catchen J.M."/>
        </authorList>
    </citation>
    <scope>NUCLEOTIDE SEQUENCE [LARGE SCALE GENOMIC DNA]</scope>
    <source>
        <strain evidence="2">JMC-PN-2008</strain>
    </source>
</reference>
<sequence length="88" mass="9765">MKKCQNLLNILSSLLRIGVTACVLGAYIPLDKINWSIVTSIPSHETKIIAIIIGVQLISSALCHWFSLIACKMHALRRCFILPLYLAS</sequence>
<keyword evidence="1" id="KW-0472">Membrane</keyword>
<evidence type="ECO:0000313" key="3">
    <source>
        <dbReference type="Proteomes" id="UP001346869"/>
    </source>
</evidence>
<dbReference type="Proteomes" id="UP001346869">
    <property type="component" value="Unassembled WGS sequence"/>
</dbReference>
<protein>
    <submittedName>
        <fullName evidence="2">Uncharacterized protein</fullName>
    </submittedName>
</protein>
<evidence type="ECO:0000313" key="2">
    <source>
        <dbReference type="EMBL" id="KAK5854737.1"/>
    </source>
</evidence>
<feature type="transmembrane region" description="Helical" evidence="1">
    <location>
        <begin position="48"/>
        <end position="68"/>
    </location>
</feature>
<feature type="transmembrane region" description="Helical" evidence="1">
    <location>
        <begin position="7"/>
        <end position="28"/>
    </location>
</feature>
<reference evidence="2 3" key="2">
    <citation type="journal article" date="2023" name="Mol. Biol. Evol.">
        <title>Genomics of Secondarily Temperate Adaptation in the Only Non-Antarctic Icefish.</title>
        <authorList>
            <person name="Rivera-Colon A.G."/>
            <person name="Rayamajhi N."/>
            <person name="Minhas B.F."/>
            <person name="Madrigal G."/>
            <person name="Bilyk K.T."/>
            <person name="Yoon V."/>
            <person name="Hune M."/>
            <person name="Gregory S."/>
            <person name="Cheng C.H.C."/>
            <person name="Catchen J.M."/>
        </authorList>
    </citation>
    <scope>NUCLEOTIDE SEQUENCE [LARGE SCALE GENOMIC DNA]</scope>
    <source>
        <strain evidence="2">JMC-PN-2008</strain>
    </source>
</reference>
<organism evidence="2 3">
    <name type="scientific">Eleginops maclovinus</name>
    <name type="common">Patagonian blennie</name>
    <name type="synonym">Eleginus maclovinus</name>
    <dbReference type="NCBI Taxonomy" id="56733"/>
    <lineage>
        <taxon>Eukaryota</taxon>
        <taxon>Metazoa</taxon>
        <taxon>Chordata</taxon>
        <taxon>Craniata</taxon>
        <taxon>Vertebrata</taxon>
        <taxon>Euteleostomi</taxon>
        <taxon>Actinopterygii</taxon>
        <taxon>Neopterygii</taxon>
        <taxon>Teleostei</taxon>
        <taxon>Neoteleostei</taxon>
        <taxon>Acanthomorphata</taxon>
        <taxon>Eupercaria</taxon>
        <taxon>Perciformes</taxon>
        <taxon>Notothenioidei</taxon>
        <taxon>Eleginopidae</taxon>
        <taxon>Eleginops</taxon>
    </lineage>
</organism>
<evidence type="ECO:0000256" key="1">
    <source>
        <dbReference type="SAM" id="Phobius"/>
    </source>
</evidence>
<name>A0AAN7X557_ELEMC</name>
<keyword evidence="1" id="KW-1133">Transmembrane helix</keyword>
<comment type="caution">
    <text evidence="2">The sequence shown here is derived from an EMBL/GenBank/DDBJ whole genome shotgun (WGS) entry which is preliminary data.</text>
</comment>